<evidence type="ECO:0000313" key="5">
    <source>
        <dbReference type="Proteomes" id="UP000239504"/>
    </source>
</evidence>
<feature type="binding site" evidence="3">
    <location>
        <position position="62"/>
    </location>
    <ligand>
        <name>substrate</name>
    </ligand>
</feature>
<dbReference type="GO" id="GO:0043456">
    <property type="term" value="P:regulation of pentose-phosphate shunt"/>
    <property type="evidence" value="ECO:0007669"/>
    <property type="project" value="TreeGrafter"/>
</dbReference>
<evidence type="ECO:0000256" key="1">
    <source>
        <dbReference type="ARBA" id="ARBA00022801"/>
    </source>
</evidence>
<dbReference type="GO" id="GO:0045820">
    <property type="term" value="P:negative regulation of glycolytic process"/>
    <property type="evidence" value="ECO:0007669"/>
    <property type="project" value="TreeGrafter"/>
</dbReference>
<dbReference type="CDD" id="cd07067">
    <property type="entry name" value="HP_PGM_like"/>
    <property type="match status" value="1"/>
</dbReference>
<feature type="binding site" evidence="3">
    <location>
        <begin position="88"/>
        <end position="91"/>
    </location>
    <ligand>
        <name>substrate</name>
    </ligand>
</feature>
<dbReference type="Gene3D" id="3.40.50.1240">
    <property type="entry name" value="Phosphoglycerate mutase-like"/>
    <property type="match status" value="1"/>
</dbReference>
<evidence type="ECO:0000256" key="2">
    <source>
        <dbReference type="PIRSR" id="PIRSR613078-1"/>
    </source>
</evidence>
<dbReference type="SUPFAM" id="SSF53254">
    <property type="entry name" value="Phosphoglycerate mutase-like"/>
    <property type="match status" value="1"/>
</dbReference>
<feature type="active site" description="Proton donor/acceptor" evidence="2">
    <location>
        <position position="88"/>
    </location>
</feature>
<evidence type="ECO:0000313" key="4">
    <source>
        <dbReference type="EMBL" id="PQA88557.1"/>
    </source>
</evidence>
<organism evidence="4 5">
    <name type="scientific">Hyphococcus luteus</name>
    <dbReference type="NCBI Taxonomy" id="2058213"/>
    <lineage>
        <taxon>Bacteria</taxon>
        <taxon>Pseudomonadati</taxon>
        <taxon>Pseudomonadota</taxon>
        <taxon>Alphaproteobacteria</taxon>
        <taxon>Parvularculales</taxon>
        <taxon>Parvularculaceae</taxon>
        <taxon>Hyphococcus</taxon>
    </lineage>
</organism>
<dbReference type="EMBL" id="PJCH01000005">
    <property type="protein sequence ID" value="PQA88557.1"/>
    <property type="molecule type" value="Genomic_DNA"/>
</dbReference>
<keyword evidence="5" id="KW-1185">Reference proteome</keyword>
<keyword evidence="1" id="KW-0378">Hydrolase</keyword>
<dbReference type="PANTHER" id="PTHR46517:SF1">
    <property type="entry name" value="FRUCTOSE-2,6-BISPHOSPHATASE TIGAR"/>
    <property type="match status" value="1"/>
</dbReference>
<dbReference type="OrthoDB" id="8347407at2"/>
<dbReference type="GO" id="GO:0005829">
    <property type="term" value="C:cytosol"/>
    <property type="evidence" value="ECO:0007669"/>
    <property type="project" value="TreeGrafter"/>
</dbReference>
<feature type="active site" description="Tele-phosphohistidine intermediate" evidence="2">
    <location>
        <position position="9"/>
    </location>
</feature>
<comment type="caution">
    <text evidence="4">The sequence shown here is derived from an EMBL/GenBank/DDBJ whole genome shotgun (WGS) entry which is preliminary data.</text>
</comment>
<proteinExistence type="predicted"/>
<dbReference type="InterPro" id="IPR029033">
    <property type="entry name" value="His_PPase_superfam"/>
</dbReference>
<dbReference type="Proteomes" id="UP000239504">
    <property type="component" value="Unassembled WGS sequence"/>
</dbReference>
<dbReference type="AlphaFoldDB" id="A0A2S7K7R7"/>
<evidence type="ECO:0000256" key="3">
    <source>
        <dbReference type="PIRSR" id="PIRSR613078-2"/>
    </source>
</evidence>
<gene>
    <name evidence="4" type="ORF">CW354_09755</name>
</gene>
<name>A0A2S7K7R7_9PROT</name>
<protein>
    <submittedName>
        <fullName evidence="4">Histidine phosphatase family protein</fullName>
    </submittedName>
</protein>
<dbReference type="PANTHER" id="PTHR46517">
    <property type="entry name" value="FRUCTOSE-2,6-BISPHOSPHATASE TIGAR"/>
    <property type="match status" value="1"/>
</dbReference>
<sequence length="201" mass="21087">MPDLVILRHGNTFDKGDAVLRVGAGTDLPLSGSGREQADAVGRALAERFGGFSRIFAAPLKRTMETARRVCAAQDAPPAIETEESLTEIHYGPDEGKPEEEVVARIGADALAAWEESAAPPPGWRVDPAALTGSWRAFFEKLAGGPGPVLAVTSNGVARFALAAADEKDGDFPQKLKTAAYGVVRIGPGGGARVVAWNLRN</sequence>
<dbReference type="GO" id="GO:0004331">
    <property type="term" value="F:fructose-2,6-bisphosphate 2-phosphatase activity"/>
    <property type="evidence" value="ECO:0007669"/>
    <property type="project" value="TreeGrafter"/>
</dbReference>
<reference evidence="4 5" key="1">
    <citation type="submission" date="2017-12" db="EMBL/GenBank/DDBJ databases">
        <authorList>
            <person name="Hurst M.R.H."/>
        </authorList>
    </citation>
    <scope>NUCLEOTIDE SEQUENCE [LARGE SCALE GENOMIC DNA]</scope>
    <source>
        <strain evidence="4 5">SY-3-19</strain>
    </source>
</reference>
<dbReference type="Pfam" id="PF00300">
    <property type="entry name" value="His_Phos_1"/>
    <property type="match status" value="1"/>
</dbReference>
<accession>A0A2S7K7R7</accession>
<dbReference type="InterPro" id="IPR013078">
    <property type="entry name" value="His_Pase_superF_clade-1"/>
</dbReference>
<dbReference type="InterPro" id="IPR051695">
    <property type="entry name" value="Phosphoglycerate_Mutase"/>
</dbReference>
<dbReference type="RefSeq" id="WP_104829801.1">
    <property type="nucleotide sequence ID" value="NZ_PJCH01000005.1"/>
</dbReference>
<dbReference type="SMART" id="SM00855">
    <property type="entry name" value="PGAM"/>
    <property type="match status" value="1"/>
</dbReference>